<evidence type="ECO:0000259" key="4">
    <source>
        <dbReference type="PROSITE" id="PS51186"/>
    </source>
</evidence>
<dbReference type="Gene3D" id="3.40.630.30">
    <property type="match status" value="1"/>
</dbReference>
<dbReference type="InterPro" id="IPR000182">
    <property type="entry name" value="GNAT_dom"/>
</dbReference>
<dbReference type="GO" id="GO:0005840">
    <property type="term" value="C:ribosome"/>
    <property type="evidence" value="ECO:0007669"/>
    <property type="project" value="UniProtKB-KW"/>
</dbReference>
<feature type="compositionally biased region" description="Acidic residues" evidence="3">
    <location>
        <begin position="132"/>
        <end position="142"/>
    </location>
</feature>
<organism evidence="5 6">
    <name type="scientific">Geodermatophilus saharensis</name>
    <dbReference type="NCBI Taxonomy" id="1137994"/>
    <lineage>
        <taxon>Bacteria</taxon>
        <taxon>Bacillati</taxon>
        <taxon>Actinomycetota</taxon>
        <taxon>Actinomycetes</taxon>
        <taxon>Geodermatophilales</taxon>
        <taxon>Geodermatophilaceae</taxon>
        <taxon>Geodermatophilus</taxon>
    </lineage>
</organism>
<evidence type="ECO:0000256" key="3">
    <source>
        <dbReference type="SAM" id="MobiDB-lite"/>
    </source>
</evidence>
<name>A0A239GS02_9ACTN</name>
<dbReference type="InterPro" id="IPR050832">
    <property type="entry name" value="Bact_Acetyltransf"/>
</dbReference>
<sequence length="197" mass="21863">MPADPVVLRPAVPPDAAAIAGVWSRSFSAALPTVRRAHTDDEVRGWVRDVLVPRHDTWVAEAGGAVVGLLALSDGWLDQLYLDPAWRGRGIGDRFVELAKRRQPAGLQLWTFQVNAPARRFYERHGFRAVEETDGSDNEEREPDVRHVWRPGNPWAGAVRQGASPSSGGRAGRGPWTVGRERRRLAPEDERARGGRR</sequence>
<evidence type="ECO:0000313" key="6">
    <source>
        <dbReference type="Proteomes" id="UP000198386"/>
    </source>
</evidence>
<feature type="region of interest" description="Disordered" evidence="3">
    <location>
        <begin position="131"/>
        <end position="197"/>
    </location>
</feature>
<dbReference type="RefSeq" id="WP_089405194.1">
    <property type="nucleotide sequence ID" value="NZ_FZOH01000007.1"/>
</dbReference>
<keyword evidence="5" id="KW-0689">Ribosomal protein</keyword>
<accession>A0A239GS02</accession>
<dbReference type="Pfam" id="PF13508">
    <property type="entry name" value="Acetyltransf_7"/>
    <property type="match status" value="1"/>
</dbReference>
<dbReference type="EMBL" id="FZOH01000007">
    <property type="protein sequence ID" value="SNS71558.1"/>
    <property type="molecule type" value="Genomic_DNA"/>
</dbReference>
<evidence type="ECO:0000256" key="1">
    <source>
        <dbReference type="ARBA" id="ARBA00022679"/>
    </source>
</evidence>
<dbReference type="Proteomes" id="UP000198386">
    <property type="component" value="Unassembled WGS sequence"/>
</dbReference>
<gene>
    <name evidence="5" type="ORF">SAMN04488107_3536</name>
</gene>
<dbReference type="PROSITE" id="PS51186">
    <property type="entry name" value="GNAT"/>
    <property type="match status" value="1"/>
</dbReference>
<dbReference type="AlphaFoldDB" id="A0A239GS02"/>
<dbReference type="InterPro" id="IPR016181">
    <property type="entry name" value="Acyl_CoA_acyltransferase"/>
</dbReference>
<evidence type="ECO:0000256" key="2">
    <source>
        <dbReference type="ARBA" id="ARBA00023315"/>
    </source>
</evidence>
<feature type="domain" description="N-acetyltransferase" evidence="4">
    <location>
        <begin position="6"/>
        <end position="152"/>
    </location>
</feature>
<dbReference type="PANTHER" id="PTHR43877">
    <property type="entry name" value="AMINOALKYLPHOSPHONATE N-ACETYLTRANSFERASE-RELATED-RELATED"/>
    <property type="match status" value="1"/>
</dbReference>
<dbReference type="OrthoDB" id="9805924at2"/>
<feature type="compositionally biased region" description="Basic and acidic residues" evidence="3">
    <location>
        <begin position="184"/>
        <end position="197"/>
    </location>
</feature>
<keyword evidence="1" id="KW-0808">Transferase</keyword>
<keyword evidence="5" id="KW-0687">Ribonucleoprotein</keyword>
<proteinExistence type="predicted"/>
<keyword evidence="6" id="KW-1185">Reference proteome</keyword>
<reference evidence="6" key="1">
    <citation type="submission" date="2017-06" db="EMBL/GenBank/DDBJ databases">
        <authorList>
            <person name="Varghese N."/>
            <person name="Submissions S."/>
        </authorList>
    </citation>
    <scope>NUCLEOTIDE SEQUENCE [LARGE SCALE GENOMIC DNA]</scope>
    <source>
        <strain evidence="6">DSM 45423</strain>
    </source>
</reference>
<protein>
    <submittedName>
        <fullName evidence="5">Ribosomal protein S18 acetylase RimI</fullName>
    </submittedName>
</protein>
<evidence type="ECO:0000313" key="5">
    <source>
        <dbReference type="EMBL" id="SNS71558.1"/>
    </source>
</evidence>
<keyword evidence="2" id="KW-0012">Acyltransferase</keyword>
<dbReference type="SUPFAM" id="SSF55729">
    <property type="entry name" value="Acyl-CoA N-acyltransferases (Nat)"/>
    <property type="match status" value="1"/>
</dbReference>
<dbReference type="GO" id="GO:0016747">
    <property type="term" value="F:acyltransferase activity, transferring groups other than amino-acyl groups"/>
    <property type="evidence" value="ECO:0007669"/>
    <property type="project" value="InterPro"/>
</dbReference>
<dbReference type="CDD" id="cd04301">
    <property type="entry name" value="NAT_SF"/>
    <property type="match status" value="1"/>
</dbReference>